<keyword evidence="2" id="KW-1185">Reference proteome</keyword>
<dbReference type="GO" id="GO:0045454">
    <property type="term" value="P:cell redox homeostasis"/>
    <property type="evidence" value="ECO:0007669"/>
    <property type="project" value="TreeGrafter"/>
</dbReference>
<dbReference type="Pfam" id="PF13899">
    <property type="entry name" value="Thioredoxin_7"/>
    <property type="match status" value="1"/>
</dbReference>
<dbReference type="PANTHER" id="PTHR32234">
    <property type="entry name" value="THIOL:DISULFIDE INTERCHANGE PROTEIN DSBD"/>
    <property type="match status" value="1"/>
</dbReference>
<dbReference type="InterPro" id="IPR036249">
    <property type="entry name" value="Thioredoxin-like_sf"/>
</dbReference>
<dbReference type="RefSeq" id="WP_166647705.1">
    <property type="nucleotide sequence ID" value="NZ_KK073880.1"/>
</dbReference>
<sequence>MHDRFLPARDSAKPGTATLQKVNRRTLLLGLPLIAGTGIFATPSRASTYLVESVPQYRAALADLARSKAKALVDVGAQWCAFCKVIDDKILPDRRVAGLMQNFGLIRIDVTATTDDNRALLRHLKVDGPPTVFIVDAASGHEHEGTRSVGSFPTESLIARLEPFAT</sequence>
<dbReference type="AlphaFoldDB" id="A0A4R6YIT5"/>
<dbReference type="SUPFAM" id="SSF52833">
    <property type="entry name" value="Thioredoxin-like"/>
    <property type="match status" value="1"/>
</dbReference>
<evidence type="ECO:0000313" key="1">
    <source>
        <dbReference type="EMBL" id="TDR36816.1"/>
    </source>
</evidence>
<proteinExistence type="predicted"/>
<dbReference type="EMBL" id="SNZF01000004">
    <property type="protein sequence ID" value="TDR36816.1"/>
    <property type="molecule type" value="Genomic_DNA"/>
</dbReference>
<protein>
    <submittedName>
        <fullName evidence="1">Thioredoxin-like protein</fullName>
    </submittedName>
</protein>
<comment type="caution">
    <text evidence="1">The sequence shown here is derived from an EMBL/GenBank/DDBJ whole genome shotgun (WGS) entry which is preliminary data.</text>
</comment>
<reference evidence="1 2" key="1">
    <citation type="submission" date="2019-03" db="EMBL/GenBank/DDBJ databases">
        <title>Genomic Encyclopedia of Type Strains, Phase IV (KMG-IV): sequencing the most valuable type-strain genomes for metagenomic binning, comparative biology and taxonomic classification.</title>
        <authorList>
            <person name="Goeker M."/>
        </authorList>
    </citation>
    <scope>NUCLEOTIDE SEQUENCE [LARGE SCALE GENOMIC DNA]</scope>
    <source>
        <strain evidence="1 2">DSM 11603</strain>
    </source>
</reference>
<organism evidence="1 2">
    <name type="scientific">Aquamicrobium defluvii</name>
    <dbReference type="NCBI Taxonomy" id="69279"/>
    <lineage>
        <taxon>Bacteria</taxon>
        <taxon>Pseudomonadati</taxon>
        <taxon>Pseudomonadota</taxon>
        <taxon>Alphaproteobacteria</taxon>
        <taxon>Hyphomicrobiales</taxon>
        <taxon>Phyllobacteriaceae</taxon>
        <taxon>Aquamicrobium</taxon>
    </lineage>
</organism>
<gene>
    <name evidence="1" type="ORF">DES43_104142</name>
</gene>
<dbReference type="PANTHER" id="PTHR32234:SF0">
    <property type="entry name" value="THIOL:DISULFIDE INTERCHANGE PROTEIN DSBD"/>
    <property type="match status" value="1"/>
</dbReference>
<dbReference type="Proteomes" id="UP000294958">
    <property type="component" value="Unassembled WGS sequence"/>
</dbReference>
<evidence type="ECO:0000313" key="2">
    <source>
        <dbReference type="Proteomes" id="UP000294958"/>
    </source>
</evidence>
<dbReference type="GO" id="GO:0015035">
    <property type="term" value="F:protein-disulfide reductase activity"/>
    <property type="evidence" value="ECO:0007669"/>
    <property type="project" value="TreeGrafter"/>
</dbReference>
<dbReference type="Gene3D" id="3.40.30.10">
    <property type="entry name" value="Glutaredoxin"/>
    <property type="match status" value="1"/>
</dbReference>
<accession>A0A4R6YIT5</accession>
<name>A0A4R6YIT5_9HYPH</name>